<dbReference type="RefSeq" id="WP_128994640.1">
    <property type="nucleotide sequence ID" value="NZ_PDKN01000001.1"/>
</dbReference>
<dbReference type="OrthoDB" id="6206554at2"/>
<dbReference type="InterPro" id="IPR036465">
    <property type="entry name" value="vWFA_dom_sf"/>
</dbReference>
<dbReference type="AlphaFoldDB" id="A0A4Q0XUB8"/>
<feature type="transmembrane region" description="Helical" evidence="5">
    <location>
        <begin position="6"/>
        <end position="25"/>
    </location>
</feature>
<proteinExistence type="predicted"/>
<organism evidence="7 8">
    <name type="scientific">Candidatus Marinarcus aquaticus</name>
    <dbReference type="NCBI Taxonomy" id="2044504"/>
    <lineage>
        <taxon>Bacteria</taxon>
        <taxon>Pseudomonadati</taxon>
        <taxon>Campylobacterota</taxon>
        <taxon>Epsilonproteobacteria</taxon>
        <taxon>Campylobacterales</taxon>
        <taxon>Arcobacteraceae</taxon>
        <taxon>Candidatus Marinarcus</taxon>
    </lineage>
</organism>
<comment type="caution">
    <text evidence="7">The sequence shown here is derived from an EMBL/GenBank/DDBJ whole genome shotgun (WGS) entry which is preliminary data.</text>
</comment>
<protein>
    <submittedName>
        <fullName evidence="7">VWA domain-containing protein</fullName>
    </submittedName>
</protein>
<evidence type="ECO:0000256" key="5">
    <source>
        <dbReference type="SAM" id="Phobius"/>
    </source>
</evidence>
<evidence type="ECO:0000256" key="2">
    <source>
        <dbReference type="ARBA" id="ARBA00022692"/>
    </source>
</evidence>
<keyword evidence="2 5" id="KW-0812">Transmembrane</keyword>
<evidence type="ECO:0000256" key="1">
    <source>
        <dbReference type="ARBA" id="ARBA00022475"/>
    </source>
</evidence>
<feature type="transmembrane region" description="Helical" evidence="5">
    <location>
        <begin position="46"/>
        <end position="71"/>
    </location>
</feature>
<dbReference type="InterPro" id="IPR050768">
    <property type="entry name" value="UPF0353/GerABKA_families"/>
</dbReference>
<evidence type="ECO:0000313" key="7">
    <source>
        <dbReference type="EMBL" id="RXJ60505.1"/>
    </source>
</evidence>
<dbReference type="PANTHER" id="PTHR22550">
    <property type="entry name" value="SPORE GERMINATION PROTEIN"/>
    <property type="match status" value="1"/>
</dbReference>
<evidence type="ECO:0000256" key="3">
    <source>
        <dbReference type="ARBA" id="ARBA00022989"/>
    </source>
</evidence>
<keyword evidence="3 5" id="KW-1133">Transmembrane helix</keyword>
<feature type="transmembrane region" description="Helical" evidence="5">
    <location>
        <begin position="277"/>
        <end position="296"/>
    </location>
</feature>
<evidence type="ECO:0000256" key="4">
    <source>
        <dbReference type="ARBA" id="ARBA00023136"/>
    </source>
</evidence>
<dbReference type="SMART" id="SM00327">
    <property type="entry name" value="VWA"/>
    <property type="match status" value="1"/>
</dbReference>
<accession>A0A4Q0XUB8</accession>
<dbReference type="EMBL" id="PDKN01000001">
    <property type="protein sequence ID" value="RXJ60505.1"/>
    <property type="molecule type" value="Genomic_DNA"/>
</dbReference>
<gene>
    <name evidence="7" type="ORF">CRV04_00375</name>
</gene>
<evidence type="ECO:0000313" key="8">
    <source>
        <dbReference type="Proteomes" id="UP000290657"/>
    </source>
</evidence>
<name>A0A4Q0XUB8_9BACT</name>
<dbReference type="Gene3D" id="3.40.50.410">
    <property type="entry name" value="von Willebrand factor, type A domain"/>
    <property type="match status" value="1"/>
</dbReference>
<keyword evidence="4 5" id="KW-0472">Membrane</keyword>
<dbReference type="PANTHER" id="PTHR22550:SF5">
    <property type="entry name" value="LEUCINE ZIPPER PROTEIN 4"/>
    <property type="match status" value="1"/>
</dbReference>
<feature type="domain" description="VWFA" evidence="6">
    <location>
        <begin position="84"/>
        <end position="259"/>
    </location>
</feature>
<dbReference type="Pfam" id="PF00092">
    <property type="entry name" value="VWA"/>
    <property type="match status" value="1"/>
</dbReference>
<dbReference type="Proteomes" id="UP000290657">
    <property type="component" value="Unassembled WGS sequence"/>
</dbReference>
<keyword evidence="1" id="KW-1003">Cell membrane</keyword>
<reference evidence="7 8" key="1">
    <citation type="submission" date="2017-10" db="EMBL/GenBank/DDBJ databases">
        <title>Genomics of the genus Arcobacter.</title>
        <authorList>
            <person name="Perez-Cataluna A."/>
            <person name="Figueras M.J."/>
        </authorList>
    </citation>
    <scope>NUCLEOTIDE SEQUENCE [LARGE SCALE GENOMIC DNA]</scope>
    <source>
        <strain evidence="7 8">CECT 8987</strain>
    </source>
</reference>
<keyword evidence="8" id="KW-1185">Reference proteome</keyword>
<dbReference type="PROSITE" id="PS50234">
    <property type="entry name" value="VWFA"/>
    <property type="match status" value="1"/>
</dbReference>
<dbReference type="InterPro" id="IPR002035">
    <property type="entry name" value="VWF_A"/>
</dbReference>
<sequence>MFDIQFEYPYVLLLIALFIACAFLCKTKFTAYYFPHIQIYQKSRILNYPLTSFLKWITIVCTLIALASPIIQEDTHIIKNQGIDIVLNLDTSASMKELGLDNNNRTMNRWQVTRDIVKQFIQKRTSDNIALVVFGSQVMMASPLSFDKQAQAQIIDYLDIGIIGDKTALIDSLANSVNILKHSQAHSKVIVLLTDGEDTASQIPLQVIEKLLKKHKIKVYTIGIGDFNPLLLKHIASVSNGASFMAKSKKDLLTIYEQIDQLEKSKIENNKIVLKEYLFFYPLFCAVMALIGFIYFKNKNEII</sequence>
<evidence type="ECO:0000259" key="6">
    <source>
        <dbReference type="PROSITE" id="PS50234"/>
    </source>
</evidence>
<dbReference type="SUPFAM" id="SSF53300">
    <property type="entry name" value="vWA-like"/>
    <property type="match status" value="1"/>
</dbReference>